<dbReference type="Proteomes" id="UP001223214">
    <property type="component" value="Unassembled WGS sequence"/>
</dbReference>
<evidence type="ECO:0000259" key="11">
    <source>
        <dbReference type="Pfam" id="PF02838"/>
    </source>
</evidence>
<dbReference type="Gene3D" id="3.20.20.80">
    <property type="entry name" value="Glycosidases"/>
    <property type="match status" value="2"/>
</dbReference>
<dbReference type="SUPFAM" id="SSF55545">
    <property type="entry name" value="beta-N-acetylhexosaminidase-like domain"/>
    <property type="match status" value="1"/>
</dbReference>
<keyword evidence="5" id="KW-0326">Glycosidase</keyword>
<dbReference type="Gene3D" id="3.30.379.10">
    <property type="entry name" value="Chitobiase/beta-hexosaminidase domain 2-like"/>
    <property type="match status" value="1"/>
</dbReference>
<feature type="domain" description="Glycoside hydrolase family 20 catalytic" evidence="10">
    <location>
        <begin position="159"/>
        <end position="416"/>
    </location>
</feature>
<dbReference type="PRINTS" id="PR00738">
    <property type="entry name" value="GLHYDRLASE20"/>
</dbReference>
<keyword evidence="4" id="KW-0378">Hydrolase</keyword>
<dbReference type="AlphaFoldDB" id="A0AAP4D7L6"/>
<organism evidence="12 13">
    <name type="scientific">Lelliottia wanjuensis</name>
    <dbReference type="NCBI Taxonomy" id="3050585"/>
    <lineage>
        <taxon>Bacteria</taxon>
        <taxon>Pseudomonadati</taxon>
        <taxon>Pseudomonadota</taxon>
        <taxon>Gammaproteobacteria</taxon>
        <taxon>Enterobacterales</taxon>
        <taxon>Enterobacteriaceae</taxon>
        <taxon>Lelliottia</taxon>
    </lineage>
</organism>
<evidence type="ECO:0000256" key="6">
    <source>
        <dbReference type="ARBA" id="ARBA00030512"/>
    </source>
</evidence>
<dbReference type="Pfam" id="PF02838">
    <property type="entry name" value="Glyco_hydro_20b"/>
    <property type="match status" value="1"/>
</dbReference>
<dbReference type="PANTHER" id="PTHR22600">
    <property type="entry name" value="BETA-HEXOSAMINIDASE"/>
    <property type="match status" value="1"/>
</dbReference>
<dbReference type="GO" id="GO:0030203">
    <property type="term" value="P:glycosaminoglycan metabolic process"/>
    <property type="evidence" value="ECO:0007669"/>
    <property type="project" value="TreeGrafter"/>
</dbReference>
<accession>A0AAP4D7L6</accession>
<evidence type="ECO:0000259" key="10">
    <source>
        <dbReference type="Pfam" id="PF00728"/>
    </source>
</evidence>
<feature type="domain" description="Beta-hexosaminidase bacterial type N-terminal" evidence="11">
    <location>
        <begin position="26"/>
        <end position="155"/>
    </location>
</feature>
<dbReference type="GO" id="GO:0005975">
    <property type="term" value="P:carbohydrate metabolic process"/>
    <property type="evidence" value="ECO:0007669"/>
    <property type="project" value="InterPro"/>
</dbReference>
<name>A0AAP4D7L6_9ENTR</name>
<proteinExistence type="inferred from homology"/>
<feature type="active site" description="Proton donor" evidence="8">
    <location>
        <position position="315"/>
    </location>
</feature>
<dbReference type="GO" id="GO:0004563">
    <property type="term" value="F:beta-N-acetylhexosaminidase activity"/>
    <property type="evidence" value="ECO:0007669"/>
    <property type="project" value="UniProtKB-EC"/>
</dbReference>
<dbReference type="InterPro" id="IPR015883">
    <property type="entry name" value="Glyco_hydro_20_cat"/>
</dbReference>
<protein>
    <recommendedName>
        <fullName evidence="3">beta-N-acetylhexosaminidase</fullName>
        <ecNumber evidence="3">3.2.1.52</ecNumber>
    </recommendedName>
    <alternativeName>
        <fullName evidence="6">Beta-N-acetylhexosaminidase</fullName>
    </alternativeName>
    <alternativeName>
        <fullName evidence="7">N-acetyl-beta-glucosaminidase</fullName>
    </alternativeName>
</protein>
<evidence type="ECO:0000256" key="3">
    <source>
        <dbReference type="ARBA" id="ARBA00012663"/>
    </source>
</evidence>
<dbReference type="RefSeq" id="WP_285150372.1">
    <property type="nucleotide sequence ID" value="NZ_JASSOM010000047.1"/>
</dbReference>
<feature type="signal peptide" evidence="9">
    <location>
        <begin position="1"/>
        <end position="19"/>
    </location>
</feature>
<dbReference type="SUPFAM" id="SSF51445">
    <property type="entry name" value="(Trans)glycosidases"/>
    <property type="match status" value="1"/>
</dbReference>
<evidence type="ECO:0000256" key="5">
    <source>
        <dbReference type="ARBA" id="ARBA00023295"/>
    </source>
</evidence>
<feature type="chain" id="PRO_5043018359" description="beta-N-acetylhexosaminidase" evidence="9">
    <location>
        <begin position="20"/>
        <end position="794"/>
    </location>
</feature>
<dbReference type="PANTHER" id="PTHR22600:SF57">
    <property type="entry name" value="BETA-N-ACETYLHEXOSAMINIDASE"/>
    <property type="match status" value="1"/>
</dbReference>
<evidence type="ECO:0000313" key="13">
    <source>
        <dbReference type="Proteomes" id="UP001223214"/>
    </source>
</evidence>
<evidence type="ECO:0000256" key="9">
    <source>
        <dbReference type="SAM" id="SignalP"/>
    </source>
</evidence>
<comment type="similarity">
    <text evidence="2">Belongs to the glycosyl hydrolase 20 family.</text>
</comment>
<evidence type="ECO:0000256" key="1">
    <source>
        <dbReference type="ARBA" id="ARBA00001231"/>
    </source>
</evidence>
<evidence type="ECO:0000313" key="12">
    <source>
        <dbReference type="EMBL" id="MDK9363193.1"/>
    </source>
</evidence>
<dbReference type="EC" id="3.2.1.52" evidence="3"/>
<dbReference type="InterPro" id="IPR025705">
    <property type="entry name" value="Beta_hexosaminidase_sua/sub"/>
</dbReference>
<reference evidence="12 13" key="1">
    <citation type="submission" date="2023-06" db="EMBL/GenBank/DDBJ databases">
        <title>Identification and characterization of antibiotic-resistant Gram-negative bacteria.</title>
        <authorList>
            <person name="Cho G.-S."/>
            <person name="Lee J."/>
            <person name="Tai E."/>
            <person name="Jeong S."/>
            <person name="Kim I."/>
            <person name="Kim B.-E."/>
            <person name="Jeong M.-I."/>
            <person name="Oh K.-K."/>
            <person name="Franz C.M.A.P."/>
        </authorList>
    </citation>
    <scope>NUCLEOTIDE SEQUENCE [LARGE SCALE GENOMIC DNA]</scope>
    <source>
        <strain evidence="12 13">V106_12</strain>
    </source>
</reference>
<evidence type="ECO:0000256" key="4">
    <source>
        <dbReference type="ARBA" id="ARBA00022801"/>
    </source>
</evidence>
<dbReference type="InterPro" id="IPR029018">
    <property type="entry name" value="Hex-like_dom2"/>
</dbReference>
<evidence type="ECO:0000256" key="7">
    <source>
        <dbReference type="ARBA" id="ARBA00033000"/>
    </source>
</evidence>
<dbReference type="InterPro" id="IPR017853">
    <property type="entry name" value="GH"/>
</dbReference>
<evidence type="ECO:0000256" key="2">
    <source>
        <dbReference type="ARBA" id="ARBA00006285"/>
    </source>
</evidence>
<keyword evidence="13" id="KW-1185">Reference proteome</keyword>
<evidence type="ECO:0000256" key="8">
    <source>
        <dbReference type="PIRSR" id="PIRSR625705-1"/>
    </source>
</evidence>
<dbReference type="EMBL" id="JASSOM010000047">
    <property type="protein sequence ID" value="MDK9363193.1"/>
    <property type="molecule type" value="Genomic_DNA"/>
</dbReference>
<feature type="domain" description="Glycoside hydrolase family 20 catalytic" evidence="10">
    <location>
        <begin position="542"/>
        <end position="584"/>
    </location>
</feature>
<gene>
    <name evidence="12" type="ORF">QQF32_08275</name>
</gene>
<dbReference type="InterPro" id="IPR015882">
    <property type="entry name" value="HEX_bac_N"/>
</dbReference>
<dbReference type="GO" id="GO:0016020">
    <property type="term" value="C:membrane"/>
    <property type="evidence" value="ECO:0007669"/>
    <property type="project" value="TreeGrafter"/>
</dbReference>
<dbReference type="Pfam" id="PF00728">
    <property type="entry name" value="Glyco_hydro_20"/>
    <property type="match status" value="2"/>
</dbReference>
<sequence length="794" mass="88664">MLRLSLITAGLLLGTSALAAPAGDLPLMPWPAHVERPAKQGALILSDNLSVSISGDDLGDAANRLRQRIALQTGWTLQPQADRPEKPTITISIAKKVKPQPLPDSDESYKLTVDANGVNLTANTRFGALRGMETLLQLIQNGAENTSIPWVSIDDSPRFPWRGLLLDSARHFVPLEDIKRQIDGMAAAKLNVLHWHLTDDQGWRFTSKRYPKLTQLASDGLFYTPEQMRDVVRYATARGIRVVPEIDMPGHASAIAVAYPELMSAPGPYEMERHWGVLKPVLDPTKDATYTFADAMVSELAAIFPDPYLHIGGDEVDDTQWKNNTAIQQFMRDNKLADSHALQAYFNRKLETLLEKHHRQMVGWDEIYHPDLPKSILIQSWQGQDALGEVAKHGYKGILSTGFYLDQPQSTAYHYRNEIVPQGLNGMDIIADSDSAQSWTFSMPRLKGKPVEGSFTLVKGVSGWRGFIDFSGKSRRAVDNIEWRDDNQVSFTVDTWMGETRPVVNVSDDKLTGYFLVGNARYPISGARLNEVPEGIQPTVPDADQQANLLGGEAALWAENVIAPVLDIKLWPRAFAVAERLWSAQDVKDIDNMYTRLQAMDSWTTVSVGLQQHSQQQAQFTRLANNADTVPLQILAQAVEPAQYYTRQHLKFQAGNYHQFEPLNRYADALTAESATVRQMDKWVERLVSDAEDTESAEALRHVFTRWQNNTSDALALSESNYQLKAIKPVIQEVDKLASIGLRLTDLVARQGTLDDKEIASIQSELDNAAKIQDEVVIAAVYPLEKLLRATRNQ</sequence>
<comment type="caution">
    <text evidence="12">The sequence shown here is derived from an EMBL/GenBank/DDBJ whole genome shotgun (WGS) entry which is preliminary data.</text>
</comment>
<comment type="catalytic activity">
    <reaction evidence="1">
        <text>Hydrolysis of terminal non-reducing N-acetyl-D-hexosamine residues in N-acetyl-beta-D-hexosaminides.</text>
        <dbReference type="EC" id="3.2.1.52"/>
    </reaction>
</comment>
<keyword evidence="9" id="KW-0732">Signal</keyword>